<gene>
    <name evidence="1" type="ORF">TCT1_13810</name>
</gene>
<proteinExistence type="predicted"/>
<organism evidence="1 2">
    <name type="scientific">Xenorhabdus taiwanensis</name>
    <dbReference type="NCBI Taxonomy" id="3085177"/>
    <lineage>
        <taxon>Bacteria</taxon>
        <taxon>Pseudomonadati</taxon>
        <taxon>Pseudomonadota</taxon>
        <taxon>Gammaproteobacteria</taxon>
        <taxon>Enterobacterales</taxon>
        <taxon>Morganellaceae</taxon>
        <taxon>Xenorhabdus</taxon>
    </lineage>
</organism>
<dbReference type="RefSeq" id="WP_374053251.1">
    <property type="nucleotide sequence ID" value="NZ_AP028978.1"/>
</dbReference>
<accession>A0ABN7C283</accession>
<sequence length="170" mass="19609">MPVGNQELQRQIGFLHKLHCKTILSGKALSDVLQWERATEINPAENSVQREEIGVSGQRVISRITLTPKEEALLPAVMRFTASMGYPISNKSMAMMFVKGMSISFDDQRLRVRDGEVRLMDTPEEQERKQCEFEARKQARREALRLRIKKIGEMRKNNDELQRYISTGND</sequence>
<reference evidence="1 2" key="1">
    <citation type="submission" date="2023-10" db="EMBL/GenBank/DDBJ databases">
        <title>Xenorhabdus taiwanensis sp. nov., a symbiotic bacterium associated with the entomopathogenic nematode Steinernema taiwanensis.</title>
        <authorList>
            <person name="Tseng C.T."/>
            <person name="Shu H.Y."/>
            <person name="Chen M.H."/>
            <person name="Fang Y.J."/>
            <person name="Wu T.L."/>
            <person name="Lin Y.C."/>
            <person name="Huang C.J."/>
        </authorList>
    </citation>
    <scope>NUCLEOTIDE SEQUENCE [LARGE SCALE GENOMIC DNA]</scope>
    <source>
        <strain evidence="1 2">TCT-1</strain>
    </source>
</reference>
<evidence type="ECO:0000313" key="2">
    <source>
        <dbReference type="Proteomes" id="UP001529514"/>
    </source>
</evidence>
<dbReference type="Proteomes" id="UP001529514">
    <property type="component" value="Chromosome"/>
</dbReference>
<evidence type="ECO:0000313" key="1">
    <source>
        <dbReference type="EMBL" id="BET96460.1"/>
    </source>
</evidence>
<dbReference type="EMBL" id="AP028978">
    <property type="protein sequence ID" value="BET96460.1"/>
    <property type="molecule type" value="Genomic_DNA"/>
</dbReference>
<name>A0ABN7C283_9GAMM</name>
<keyword evidence="2" id="KW-1185">Reference proteome</keyword>
<protein>
    <submittedName>
        <fullName evidence="1">Uncharacterized protein</fullName>
    </submittedName>
</protein>